<dbReference type="GO" id="GO:0046872">
    <property type="term" value="F:metal ion binding"/>
    <property type="evidence" value="ECO:0007669"/>
    <property type="project" value="UniProtKB-KW"/>
</dbReference>
<evidence type="ECO:0000256" key="8">
    <source>
        <dbReference type="ARBA" id="ARBA00022884"/>
    </source>
</evidence>
<dbReference type="STRING" id="748449.Halha_2036"/>
<dbReference type="eggNOG" id="COG0617">
    <property type="taxonomic scope" value="Bacteria"/>
</dbReference>
<dbReference type="GO" id="GO:0000049">
    <property type="term" value="F:tRNA binding"/>
    <property type="evidence" value="ECO:0007669"/>
    <property type="project" value="UniProtKB-KW"/>
</dbReference>
<evidence type="ECO:0000256" key="6">
    <source>
        <dbReference type="ARBA" id="ARBA00022741"/>
    </source>
</evidence>
<keyword evidence="14" id="KW-1185">Reference proteome</keyword>
<evidence type="ECO:0000256" key="1">
    <source>
        <dbReference type="ARBA" id="ARBA00001946"/>
    </source>
</evidence>
<dbReference type="InterPro" id="IPR002646">
    <property type="entry name" value="PolA_pol_head_dom"/>
</dbReference>
<feature type="domain" description="Poly A polymerase head" evidence="10">
    <location>
        <begin position="19"/>
        <end position="140"/>
    </location>
</feature>
<feature type="domain" description="tRNA nucleotidyltransferase/poly(A) polymerase RNA and SrmB- binding" evidence="11">
    <location>
        <begin position="165"/>
        <end position="225"/>
    </location>
</feature>
<sequence>MNKIVKLKKIVKKYQVQGYLVGGVIRDILLDRQFNDIDVVINKQIKEVASQFAKQTNSSLVVLDKKREIYRVVMDEFNYDFAPLQGSSINEDLTSRDFTINALAVPLSKVCLKNGKIAFLNKALIDLFKGEKDLKEGIIRVVNDEAFATDPLRLIRAVRFKARLDFAITRSTEKLMGQVEDRINQIANERIKAELIKILECNNAAFNIVYLEDKFSFFSKVFPIVKELKQINQSKDYCEDRWSHNICAIEKLEQLWNNDKFWDERIEVKWLPRLKFTLLFCGIEDLLNKEIITQLPSILKEFTFSNQEVSYIVRLIKYRLKAINFLHTDNLKFKKKYYFFKEVSSLTTDVCLLALADIISNQRLNDNDKEVKDSLIFFKELVREGENLQKKTAKRLLTGKDIIRLFSISEGPKVGELLKKVELNQAAGKISTKEEAIKYIKNELSAF</sequence>
<accession>L0KC40</accession>
<evidence type="ECO:0000259" key="10">
    <source>
        <dbReference type="Pfam" id="PF01743"/>
    </source>
</evidence>
<dbReference type="CDD" id="cd05398">
    <property type="entry name" value="NT_ClassII-CCAase"/>
    <property type="match status" value="1"/>
</dbReference>
<dbReference type="GO" id="GO:0008033">
    <property type="term" value="P:tRNA processing"/>
    <property type="evidence" value="ECO:0007669"/>
    <property type="project" value="UniProtKB-KW"/>
</dbReference>
<dbReference type="KEGG" id="hhl:Halha_2036"/>
<keyword evidence="6" id="KW-0547">Nucleotide-binding</keyword>
<dbReference type="AlphaFoldDB" id="L0KC40"/>
<dbReference type="OrthoDB" id="9805698at2"/>
<dbReference type="InterPro" id="IPR032810">
    <property type="entry name" value="CCA-adding_enz_C"/>
</dbReference>
<dbReference type="Pfam" id="PF13735">
    <property type="entry name" value="tRNA_NucTran2_2"/>
    <property type="match status" value="1"/>
</dbReference>
<evidence type="ECO:0000256" key="4">
    <source>
        <dbReference type="ARBA" id="ARBA00022695"/>
    </source>
</evidence>
<keyword evidence="7" id="KW-0460">Magnesium</keyword>
<comment type="cofactor">
    <cofactor evidence="1">
        <name>Mg(2+)</name>
        <dbReference type="ChEBI" id="CHEBI:18420"/>
    </cofactor>
</comment>
<dbReference type="Gene3D" id="3.30.460.10">
    <property type="entry name" value="Beta Polymerase, domain 2"/>
    <property type="match status" value="1"/>
</dbReference>
<proteinExistence type="inferred from homology"/>
<dbReference type="RefSeq" id="WP_015327648.1">
    <property type="nucleotide sequence ID" value="NC_019978.1"/>
</dbReference>
<dbReference type="SUPFAM" id="SSF81891">
    <property type="entry name" value="Poly A polymerase C-terminal region-like"/>
    <property type="match status" value="1"/>
</dbReference>
<evidence type="ECO:0000256" key="3">
    <source>
        <dbReference type="ARBA" id="ARBA00022694"/>
    </source>
</evidence>
<dbReference type="PANTHER" id="PTHR47545">
    <property type="entry name" value="MULTIFUNCTIONAL CCA PROTEIN"/>
    <property type="match status" value="1"/>
</dbReference>
<evidence type="ECO:0000259" key="12">
    <source>
        <dbReference type="Pfam" id="PF13735"/>
    </source>
</evidence>
<keyword evidence="5" id="KW-0479">Metal-binding</keyword>
<gene>
    <name evidence="13" type="ordered locus">Halha_2036</name>
</gene>
<name>L0KC40_HALHC</name>
<evidence type="ECO:0000256" key="2">
    <source>
        <dbReference type="ARBA" id="ARBA00022679"/>
    </source>
</evidence>
<feature type="domain" description="CCA-adding enzyme C-terminal" evidence="12">
    <location>
        <begin position="294"/>
        <end position="437"/>
    </location>
</feature>
<evidence type="ECO:0000256" key="5">
    <source>
        <dbReference type="ARBA" id="ARBA00022723"/>
    </source>
</evidence>
<dbReference type="HOGENOM" id="CLU_015961_6_2_9"/>
<reference evidence="14" key="1">
    <citation type="submission" date="2012-02" db="EMBL/GenBank/DDBJ databases">
        <title>The complete genome of Halobacteroides halobius DSM 5150.</title>
        <authorList>
            <person name="Lucas S."/>
            <person name="Copeland A."/>
            <person name="Lapidus A."/>
            <person name="Glavina del Rio T."/>
            <person name="Dalin E."/>
            <person name="Tice H."/>
            <person name="Bruce D."/>
            <person name="Goodwin L."/>
            <person name="Pitluck S."/>
            <person name="Peters L."/>
            <person name="Mikhailova N."/>
            <person name="Gu W."/>
            <person name="Kyrpides N."/>
            <person name="Mavromatis K."/>
            <person name="Ivanova N."/>
            <person name="Brettin T."/>
            <person name="Detter J.C."/>
            <person name="Han C."/>
            <person name="Larimer F."/>
            <person name="Land M."/>
            <person name="Hauser L."/>
            <person name="Markowitz V."/>
            <person name="Cheng J.-F."/>
            <person name="Hugenholtz P."/>
            <person name="Woyke T."/>
            <person name="Wu D."/>
            <person name="Tindall B."/>
            <person name="Pomrenke H."/>
            <person name="Brambilla E."/>
            <person name="Klenk H.-P."/>
            <person name="Eisen J.A."/>
        </authorList>
    </citation>
    <scope>NUCLEOTIDE SEQUENCE [LARGE SCALE GENOMIC DNA]</scope>
    <source>
        <strain evidence="14">ATCC 35273 / DSM 5150 / MD-1</strain>
    </source>
</reference>
<protein>
    <submittedName>
        <fullName evidence="13">tRNA nucleotidyltransferase/poly(A) polymerase</fullName>
    </submittedName>
</protein>
<organism evidence="13 14">
    <name type="scientific">Halobacteroides halobius (strain ATCC 35273 / DSM 5150 / MD-1)</name>
    <dbReference type="NCBI Taxonomy" id="748449"/>
    <lineage>
        <taxon>Bacteria</taxon>
        <taxon>Bacillati</taxon>
        <taxon>Bacillota</taxon>
        <taxon>Clostridia</taxon>
        <taxon>Halanaerobiales</taxon>
        <taxon>Halobacteroidaceae</taxon>
        <taxon>Halobacteroides</taxon>
    </lineage>
</organism>
<dbReference type="Proteomes" id="UP000010880">
    <property type="component" value="Chromosome"/>
</dbReference>
<dbReference type="Pfam" id="PF01743">
    <property type="entry name" value="PolyA_pol"/>
    <property type="match status" value="1"/>
</dbReference>
<dbReference type="GO" id="GO:0000166">
    <property type="term" value="F:nucleotide binding"/>
    <property type="evidence" value="ECO:0007669"/>
    <property type="project" value="UniProtKB-KW"/>
</dbReference>
<keyword evidence="2 9" id="KW-0808">Transferase</keyword>
<evidence type="ECO:0000259" key="11">
    <source>
        <dbReference type="Pfam" id="PF12627"/>
    </source>
</evidence>
<dbReference type="InterPro" id="IPR043519">
    <property type="entry name" value="NT_sf"/>
</dbReference>
<dbReference type="Pfam" id="PF12627">
    <property type="entry name" value="PolyA_pol_RNAbd"/>
    <property type="match status" value="1"/>
</dbReference>
<dbReference type="GO" id="GO:0016779">
    <property type="term" value="F:nucleotidyltransferase activity"/>
    <property type="evidence" value="ECO:0007669"/>
    <property type="project" value="UniProtKB-KW"/>
</dbReference>
<comment type="similarity">
    <text evidence="9">Belongs to the tRNA nucleotidyltransferase/poly(A) polymerase family.</text>
</comment>
<dbReference type="EMBL" id="CP003359">
    <property type="protein sequence ID" value="AGB41934.1"/>
    <property type="molecule type" value="Genomic_DNA"/>
</dbReference>
<evidence type="ECO:0000313" key="14">
    <source>
        <dbReference type="Proteomes" id="UP000010880"/>
    </source>
</evidence>
<dbReference type="InterPro" id="IPR050124">
    <property type="entry name" value="tRNA_CCA-adding_enzyme"/>
</dbReference>
<evidence type="ECO:0000256" key="9">
    <source>
        <dbReference type="RuleBase" id="RU003953"/>
    </source>
</evidence>
<dbReference type="InterPro" id="IPR032828">
    <property type="entry name" value="PolyA_RNA-bd"/>
</dbReference>
<keyword evidence="3" id="KW-0819">tRNA processing</keyword>
<keyword evidence="8 9" id="KW-0694">RNA-binding</keyword>
<evidence type="ECO:0000256" key="7">
    <source>
        <dbReference type="ARBA" id="ARBA00022842"/>
    </source>
</evidence>
<dbReference type="SUPFAM" id="SSF81301">
    <property type="entry name" value="Nucleotidyltransferase"/>
    <property type="match status" value="1"/>
</dbReference>
<evidence type="ECO:0000313" key="13">
    <source>
        <dbReference type="EMBL" id="AGB41934.1"/>
    </source>
</evidence>
<dbReference type="Gene3D" id="1.10.3090.10">
    <property type="entry name" value="cca-adding enzyme, domain 2"/>
    <property type="match status" value="1"/>
</dbReference>
<keyword evidence="4" id="KW-0548">Nucleotidyltransferase</keyword>